<evidence type="ECO:0000313" key="1">
    <source>
        <dbReference type="EMBL" id="CEK98171.1"/>
    </source>
</evidence>
<dbReference type="EMBL" id="HACG01051300">
    <property type="protein sequence ID" value="CEK98171.1"/>
    <property type="molecule type" value="Transcribed_RNA"/>
</dbReference>
<feature type="non-terminal residue" evidence="1">
    <location>
        <position position="103"/>
    </location>
</feature>
<accession>A0A0B7C0K4</accession>
<proteinExistence type="predicted"/>
<name>A0A0B7C0K4_9EUPU</name>
<gene>
    <name evidence="1" type="primary">ORF218000</name>
</gene>
<protein>
    <submittedName>
        <fullName evidence="1">Uncharacterized protein</fullName>
    </submittedName>
</protein>
<sequence>GGVYCGDISTCPPLPFVPKDRKNNCHVVLTSPTEVTTTLVAPYKPNGRRYDDVVDVMAEENEAEEDEDVMEHMIVDSIERVTNVGGEVILFSKRPRCVSEYDN</sequence>
<dbReference type="AlphaFoldDB" id="A0A0B7C0K4"/>
<feature type="non-terminal residue" evidence="1">
    <location>
        <position position="1"/>
    </location>
</feature>
<organism evidence="1">
    <name type="scientific">Arion vulgaris</name>
    <dbReference type="NCBI Taxonomy" id="1028688"/>
    <lineage>
        <taxon>Eukaryota</taxon>
        <taxon>Metazoa</taxon>
        <taxon>Spiralia</taxon>
        <taxon>Lophotrochozoa</taxon>
        <taxon>Mollusca</taxon>
        <taxon>Gastropoda</taxon>
        <taxon>Heterobranchia</taxon>
        <taxon>Euthyneura</taxon>
        <taxon>Panpulmonata</taxon>
        <taxon>Eupulmonata</taxon>
        <taxon>Stylommatophora</taxon>
        <taxon>Helicina</taxon>
        <taxon>Arionoidea</taxon>
        <taxon>Arionidae</taxon>
        <taxon>Arion</taxon>
    </lineage>
</organism>
<reference evidence="1" key="1">
    <citation type="submission" date="2014-12" db="EMBL/GenBank/DDBJ databases">
        <title>Insight into the proteome of Arion vulgaris.</title>
        <authorList>
            <person name="Aradska J."/>
            <person name="Bulat T."/>
            <person name="Smidak R."/>
            <person name="Sarate P."/>
            <person name="Gangsoo J."/>
            <person name="Sialana F."/>
            <person name="Bilban M."/>
            <person name="Lubec G."/>
        </authorList>
    </citation>
    <scope>NUCLEOTIDE SEQUENCE</scope>
    <source>
        <tissue evidence="1">Skin</tissue>
    </source>
</reference>